<gene>
    <name evidence="2" type="ORF">K7862_28605</name>
</gene>
<dbReference type="RefSeq" id="WP_222967547.1">
    <property type="nucleotide sequence ID" value="NZ_JAINZZ010000051.1"/>
</dbReference>
<evidence type="ECO:0000313" key="2">
    <source>
        <dbReference type="EMBL" id="MBY8881572.1"/>
    </source>
</evidence>
<accession>A0ABS7QEI0</accession>
<reference evidence="2 3" key="1">
    <citation type="submission" date="2021-08" db="EMBL/GenBank/DDBJ databases">
        <title>WGS of actinomycetes from Thailand.</title>
        <authorList>
            <person name="Thawai C."/>
        </authorList>
    </citation>
    <scope>NUCLEOTIDE SEQUENCE [LARGE SCALE GENOMIC DNA]</scope>
    <source>
        <strain evidence="2 3">PLK6-54</strain>
    </source>
</reference>
<dbReference type="Proteomes" id="UP000778578">
    <property type="component" value="Unassembled WGS sequence"/>
</dbReference>
<feature type="compositionally biased region" description="Basic and acidic residues" evidence="1">
    <location>
        <begin position="69"/>
        <end position="90"/>
    </location>
</feature>
<feature type="region of interest" description="Disordered" evidence="1">
    <location>
        <begin position="56"/>
        <end position="90"/>
    </location>
</feature>
<protein>
    <recommendedName>
        <fullName evidence="4">Chromosome partitioning protein</fullName>
    </recommendedName>
</protein>
<evidence type="ECO:0000313" key="3">
    <source>
        <dbReference type="Proteomes" id="UP000778578"/>
    </source>
</evidence>
<comment type="caution">
    <text evidence="2">The sequence shown here is derived from an EMBL/GenBank/DDBJ whole genome shotgun (WGS) entry which is preliminary data.</text>
</comment>
<dbReference type="EMBL" id="JAINZZ010000051">
    <property type="protein sequence ID" value="MBY8881572.1"/>
    <property type="molecule type" value="Genomic_DNA"/>
</dbReference>
<proteinExistence type="predicted"/>
<evidence type="ECO:0000256" key="1">
    <source>
        <dbReference type="SAM" id="MobiDB-lite"/>
    </source>
</evidence>
<organism evidence="2 3">
    <name type="scientific">Actinacidiphila acidipaludis</name>
    <dbReference type="NCBI Taxonomy" id="2873382"/>
    <lineage>
        <taxon>Bacteria</taxon>
        <taxon>Bacillati</taxon>
        <taxon>Actinomycetota</taxon>
        <taxon>Actinomycetes</taxon>
        <taxon>Kitasatosporales</taxon>
        <taxon>Streptomycetaceae</taxon>
        <taxon>Actinacidiphila</taxon>
    </lineage>
</organism>
<name>A0ABS7QEI0_9ACTN</name>
<keyword evidence="3" id="KW-1185">Reference proteome</keyword>
<evidence type="ECO:0008006" key="4">
    <source>
        <dbReference type="Google" id="ProtNLM"/>
    </source>
</evidence>
<sequence>MTGIEIAVGYVFAYLVRKAKRVAGQVDAEVARGLDAGMDRLHDLVSAKLGPDPALERATEEAWAGQAEPSERTQRRLADSLEDAAERDPDFAKALQELVEQVQAAEKAAAPGGVSASGSAQAIGGNATISAEGGSAAALRMGDVTIGSGTVDPHRPGPEQS</sequence>